<dbReference type="Proteomes" id="UP000297239">
    <property type="component" value="Unassembled WGS sequence"/>
</dbReference>
<evidence type="ECO:0008006" key="3">
    <source>
        <dbReference type="Google" id="ProtNLM"/>
    </source>
</evidence>
<accession>A0A6N4Q7Z5</accession>
<dbReference type="PROSITE" id="PS51257">
    <property type="entry name" value="PROKAR_LIPOPROTEIN"/>
    <property type="match status" value="1"/>
</dbReference>
<gene>
    <name evidence="1" type="ORF">EHQ18_18580</name>
</gene>
<dbReference type="EMBL" id="RQFF01000037">
    <property type="protein sequence ID" value="TGK67105.1"/>
    <property type="molecule type" value="Genomic_DNA"/>
</dbReference>
<evidence type="ECO:0000313" key="1">
    <source>
        <dbReference type="EMBL" id="TGK67105.1"/>
    </source>
</evidence>
<dbReference type="OrthoDB" id="330736at2"/>
<reference evidence="1" key="1">
    <citation type="journal article" date="2019" name="PLoS Negl. Trop. Dis.">
        <title>Revisiting the worldwide diversity of Leptospira species in the environment.</title>
        <authorList>
            <person name="Vincent A.T."/>
            <person name="Schiettekatte O."/>
            <person name="Bourhy P."/>
            <person name="Veyrier F.J."/>
            <person name="Picardeau M."/>
        </authorList>
    </citation>
    <scope>NUCLEOTIDE SEQUENCE [LARGE SCALE GENOMIC DNA]</scope>
    <source>
        <strain evidence="1">201800293</strain>
    </source>
</reference>
<name>A0A6N4Q7Z5_9LEPT</name>
<organism evidence="1 2">
    <name type="scientific">Leptospira kanakyensis</name>
    <dbReference type="NCBI Taxonomy" id="2484968"/>
    <lineage>
        <taxon>Bacteria</taxon>
        <taxon>Pseudomonadati</taxon>
        <taxon>Spirochaetota</taxon>
        <taxon>Spirochaetia</taxon>
        <taxon>Leptospirales</taxon>
        <taxon>Leptospiraceae</taxon>
        <taxon>Leptospira</taxon>
    </lineage>
</organism>
<comment type="caution">
    <text evidence="1">The sequence shown here is derived from an EMBL/GenBank/DDBJ whole genome shotgun (WGS) entry which is preliminary data.</text>
</comment>
<keyword evidence="2" id="KW-1185">Reference proteome</keyword>
<evidence type="ECO:0000313" key="2">
    <source>
        <dbReference type="Proteomes" id="UP000297239"/>
    </source>
</evidence>
<protein>
    <recommendedName>
        <fullName evidence="3">Lipoprotein</fullName>
    </recommendedName>
</protein>
<sequence length="80" mass="9084">MKQSEGVSNRKQWMILLLFVLSFVSCVDPEKKSRSNAEGFFVIWFETLFRSSGYDSACDKPNSTSYPTTKCSTITFEALP</sequence>
<proteinExistence type="predicted"/>
<dbReference type="AlphaFoldDB" id="A0A6N4Q7Z5"/>